<dbReference type="Proteomes" id="UP000235786">
    <property type="component" value="Unassembled WGS sequence"/>
</dbReference>
<accession>A0A2J6RU91</accession>
<evidence type="ECO:0000313" key="2">
    <source>
        <dbReference type="EMBL" id="PMD42089.1"/>
    </source>
</evidence>
<name>A0A2J6RU91_HYAVF</name>
<protein>
    <submittedName>
        <fullName evidence="2">Uncharacterized protein</fullName>
    </submittedName>
</protein>
<dbReference type="OrthoDB" id="3563077at2759"/>
<gene>
    <name evidence="2" type="ORF">L207DRAFT_580767</name>
</gene>
<proteinExistence type="predicted"/>
<dbReference type="AlphaFoldDB" id="A0A2J6RU91"/>
<reference evidence="2 3" key="1">
    <citation type="submission" date="2016-04" db="EMBL/GenBank/DDBJ databases">
        <title>A degradative enzymes factory behind the ericoid mycorrhizal symbiosis.</title>
        <authorList>
            <consortium name="DOE Joint Genome Institute"/>
            <person name="Martino E."/>
            <person name="Morin E."/>
            <person name="Grelet G."/>
            <person name="Kuo A."/>
            <person name="Kohler A."/>
            <person name="Daghino S."/>
            <person name="Barry K."/>
            <person name="Choi C."/>
            <person name="Cichocki N."/>
            <person name="Clum A."/>
            <person name="Copeland A."/>
            <person name="Hainaut M."/>
            <person name="Haridas S."/>
            <person name="Labutti K."/>
            <person name="Lindquist E."/>
            <person name="Lipzen A."/>
            <person name="Khouja H.-R."/>
            <person name="Murat C."/>
            <person name="Ohm R."/>
            <person name="Olson A."/>
            <person name="Spatafora J."/>
            <person name="Veneault-Fourrey C."/>
            <person name="Henrissat B."/>
            <person name="Grigoriev I."/>
            <person name="Martin F."/>
            <person name="Perotto S."/>
        </authorList>
    </citation>
    <scope>NUCLEOTIDE SEQUENCE [LARGE SCALE GENOMIC DNA]</scope>
    <source>
        <strain evidence="2 3">F</strain>
    </source>
</reference>
<dbReference type="EMBL" id="KZ613943">
    <property type="protein sequence ID" value="PMD42089.1"/>
    <property type="molecule type" value="Genomic_DNA"/>
</dbReference>
<sequence length="180" mass="20792">MAYRNWFHNSQHLRYWGWDYDLQTDESNAQRLPWPQPPAASTPQSSGSDSLPLVVPSTARPEIDDAQPQADVGYSSTFINDEQYHVSQTSQSPSAAAKAIPVAEYQEWSFQGFFKHSRIRDDVTYNLEFKLPSISEHFQRPLEKSCKLEFLDFEHPKGKPVCVMDHQQRIRQDSTMTWGI</sequence>
<dbReference type="STRING" id="1149755.A0A2J6RU91"/>
<evidence type="ECO:0000313" key="3">
    <source>
        <dbReference type="Proteomes" id="UP000235786"/>
    </source>
</evidence>
<organism evidence="2 3">
    <name type="scientific">Hyaloscypha variabilis (strain UAMH 11265 / GT02V1 / F)</name>
    <name type="common">Meliniomyces variabilis</name>
    <dbReference type="NCBI Taxonomy" id="1149755"/>
    <lineage>
        <taxon>Eukaryota</taxon>
        <taxon>Fungi</taxon>
        <taxon>Dikarya</taxon>
        <taxon>Ascomycota</taxon>
        <taxon>Pezizomycotina</taxon>
        <taxon>Leotiomycetes</taxon>
        <taxon>Helotiales</taxon>
        <taxon>Hyaloscyphaceae</taxon>
        <taxon>Hyaloscypha</taxon>
        <taxon>Hyaloscypha variabilis</taxon>
    </lineage>
</organism>
<evidence type="ECO:0000256" key="1">
    <source>
        <dbReference type="SAM" id="MobiDB-lite"/>
    </source>
</evidence>
<feature type="region of interest" description="Disordered" evidence="1">
    <location>
        <begin position="29"/>
        <end position="55"/>
    </location>
</feature>
<keyword evidence="3" id="KW-1185">Reference proteome</keyword>